<evidence type="ECO:0000313" key="2">
    <source>
        <dbReference type="EMBL" id="QWC16809.1"/>
    </source>
</evidence>
<organism evidence="2 3">
    <name type="scientific">Cellulomonas dongxiuzhuiae</name>
    <dbReference type="NCBI Taxonomy" id="2819979"/>
    <lineage>
        <taxon>Bacteria</taxon>
        <taxon>Bacillati</taxon>
        <taxon>Actinomycetota</taxon>
        <taxon>Actinomycetes</taxon>
        <taxon>Micrococcales</taxon>
        <taxon>Cellulomonadaceae</taxon>
        <taxon>Cellulomonas</taxon>
    </lineage>
</organism>
<proteinExistence type="predicted"/>
<keyword evidence="1" id="KW-1133">Transmembrane helix</keyword>
<dbReference type="Proteomes" id="UP000679335">
    <property type="component" value="Chromosome"/>
</dbReference>
<sequence>MDRLPGLLAGEPVYWIEHVTTLGDGRLRTRLGFSDVAAHPYERLVAGTVAMLQQVPGVDDVVQEHREVLVVTSRGVTAEQIGDLVDRYWFDRLPSTPVDPGFETDPADVLASPWPSAPPGPRGEPPVPTHVDLREAMAFPPSRRRMWTYLVCGAVAFAGGAALAATPGGADGMLPLVVGAVNIAVGTRIAVRRRRGAWT</sequence>
<dbReference type="RefSeq" id="WP_208197965.1">
    <property type="nucleotide sequence ID" value="NZ_CP076023.1"/>
</dbReference>
<evidence type="ECO:0000313" key="3">
    <source>
        <dbReference type="Proteomes" id="UP000679335"/>
    </source>
</evidence>
<keyword evidence="3" id="KW-1185">Reference proteome</keyword>
<keyword evidence="1" id="KW-0812">Transmembrane</keyword>
<keyword evidence="1" id="KW-0472">Membrane</keyword>
<reference evidence="2 3" key="1">
    <citation type="submission" date="2021-05" db="EMBL/GenBank/DDBJ databases">
        <title>Novel species in genus Cellulomonas.</title>
        <authorList>
            <person name="Zhang G."/>
        </authorList>
    </citation>
    <scope>NUCLEOTIDE SEQUENCE [LARGE SCALE GENOMIC DNA]</scope>
    <source>
        <strain evidence="3">zg-ZUI157</strain>
    </source>
</reference>
<gene>
    <name evidence="2" type="ORF">KKR89_03990</name>
</gene>
<protein>
    <submittedName>
        <fullName evidence="2">Uncharacterized protein</fullName>
    </submittedName>
</protein>
<dbReference type="EMBL" id="CP076023">
    <property type="protein sequence ID" value="QWC16809.1"/>
    <property type="molecule type" value="Genomic_DNA"/>
</dbReference>
<feature type="transmembrane region" description="Helical" evidence="1">
    <location>
        <begin position="147"/>
        <end position="166"/>
    </location>
</feature>
<accession>A0ABX8GL04</accession>
<feature type="transmembrane region" description="Helical" evidence="1">
    <location>
        <begin position="172"/>
        <end position="191"/>
    </location>
</feature>
<name>A0ABX8GL04_9CELL</name>
<evidence type="ECO:0000256" key="1">
    <source>
        <dbReference type="SAM" id="Phobius"/>
    </source>
</evidence>